<dbReference type="GO" id="GO:0005739">
    <property type="term" value="C:mitochondrion"/>
    <property type="evidence" value="ECO:0007669"/>
    <property type="project" value="TreeGrafter"/>
</dbReference>
<evidence type="ECO:0000256" key="5">
    <source>
        <dbReference type="ARBA" id="ARBA00022840"/>
    </source>
</evidence>
<organism evidence="18 19">
    <name type="scientific">Zosterops lateralis melanops</name>
    <dbReference type="NCBI Taxonomy" id="1220523"/>
    <lineage>
        <taxon>Eukaryota</taxon>
        <taxon>Metazoa</taxon>
        <taxon>Chordata</taxon>
        <taxon>Craniata</taxon>
        <taxon>Vertebrata</taxon>
        <taxon>Euteleostomi</taxon>
        <taxon>Archelosauria</taxon>
        <taxon>Archosauria</taxon>
        <taxon>Dinosauria</taxon>
        <taxon>Saurischia</taxon>
        <taxon>Theropoda</taxon>
        <taxon>Coelurosauria</taxon>
        <taxon>Aves</taxon>
        <taxon>Neognathae</taxon>
        <taxon>Neoaves</taxon>
        <taxon>Telluraves</taxon>
        <taxon>Australaves</taxon>
        <taxon>Passeriformes</taxon>
        <taxon>Sylvioidea</taxon>
        <taxon>Zosteropidae</taxon>
        <taxon>Zosterops</taxon>
    </lineage>
</organism>
<comment type="catalytic activity">
    <reaction evidence="11">
        <text>(E)-hexadec-2-enoate + ATP + CoA = (2E)-hexadecenoyl-CoA + AMP + diphosphate</text>
        <dbReference type="Rhea" id="RHEA:36139"/>
        <dbReference type="ChEBI" id="CHEBI:30616"/>
        <dbReference type="ChEBI" id="CHEBI:33019"/>
        <dbReference type="ChEBI" id="CHEBI:57287"/>
        <dbReference type="ChEBI" id="CHEBI:61526"/>
        <dbReference type="ChEBI" id="CHEBI:72745"/>
        <dbReference type="ChEBI" id="CHEBI:456215"/>
    </reaction>
    <physiologicalReaction direction="left-to-right" evidence="11">
        <dbReference type="Rhea" id="RHEA:36140"/>
    </physiologicalReaction>
</comment>
<evidence type="ECO:0000256" key="2">
    <source>
        <dbReference type="ARBA" id="ARBA00022598"/>
    </source>
</evidence>
<dbReference type="SUPFAM" id="SSF56801">
    <property type="entry name" value="Acetyl-CoA synthetase-like"/>
    <property type="match status" value="1"/>
</dbReference>
<reference evidence="18" key="1">
    <citation type="submission" date="2025-08" db="UniProtKB">
        <authorList>
            <consortium name="Ensembl"/>
        </authorList>
    </citation>
    <scope>IDENTIFICATION</scope>
</reference>
<keyword evidence="19" id="KW-1185">Reference proteome</keyword>
<evidence type="ECO:0000256" key="3">
    <source>
        <dbReference type="ARBA" id="ARBA00022741"/>
    </source>
</evidence>
<dbReference type="InterPro" id="IPR042099">
    <property type="entry name" value="ANL_N_sf"/>
</dbReference>
<protein>
    <recommendedName>
        <fullName evidence="14">Arachidonate--CoA ligase</fullName>
        <ecNumber evidence="12">6.2.1.15</ecNumber>
        <ecNumber evidence="13">6.2.1.3</ecNumber>
    </recommendedName>
</protein>
<dbReference type="InterPro" id="IPR045311">
    <property type="entry name" value="LC-FACS_euk"/>
</dbReference>
<evidence type="ECO:0000256" key="13">
    <source>
        <dbReference type="ARBA" id="ARBA00026121"/>
    </source>
</evidence>
<evidence type="ECO:0000256" key="8">
    <source>
        <dbReference type="ARBA" id="ARBA00024495"/>
    </source>
</evidence>
<evidence type="ECO:0000256" key="12">
    <source>
        <dbReference type="ARBA" id="ARBA00026113"/>
    </source>
</evidence>
<dbReference type="GO" id="GO:0010747">
    <property type="term" value="P:positive regulation of long-chain fatty acid import across plasma membrane"/>
    <property type="evidence" value="ECO:0007669"/>
    <property type="project" value="TreeGrafter"/>
</dbReference>
<dbReference type="Pfam" id="PF00501">
    <property type="entry name" value="AMP-binding"/>
    <property type="match status" value="1"/>
</dbReference>
<dbReference type="Gene3D" id="3.40.50.12780">
    <property type="entry name" value="N-terminal domain of ligase-like"/>
    <property type="match status" value="1"/>
</dbReference>
<dbReference type="GO" id="GO:0016020">
    <property type="term" value="C:membrane"/>
    <property type="evidence" value="ECO:0007669"/>
    <property type="project" value="TreeGrafter"/>
</dbReference>
<evidence type="ECO:0000256" key="10">
    <source>
        <dbReference type="ARBA" id="ARBA00024548"/>
    </source>
</evidence>
<feature type="domain" description="AMP-dependent synthetase/ligase" evidence="17">
    <location>
        <begin position="102"/>
        <end position="484"/>
    </location>
</feature>
<comment type="catalytic activity">
    <reaction evidence="15">
        <text>hexadecanoate + ATP + CoA = hexadecanoyl-CoA + AMP + diphosphate</text>
        <dbReference type="Rhea" id="RHEA:30751"/>
        <dbReference type="ChEBI" id="CHEBI:7896"/>
        <dbReference type="ChEBI" id="CHEBI:30616"/>
        <dbReference type="ChEBI" id="CHEBI:33019"/>
        <dbReference type="ChEBI" id="CHEBI:57287"/>
        <dbReference type="ChEBI" id="CHEBI:57379"/>
        <dbReference type="ChEBI" id="CHEBI:456215"/>
    </reaction>
    <physiologicalReaction direction="left-to-right" evidence="15">
        <dbReference type="Rhea" id="RHEA:30752"/>
    </physiologicalReaction>
</comment>
<comment type="similarity">
    <text evidence="1">Belongs to the ATP-dependent AMP-binding enzyme family.</text>
</comment>
<dbReference type="CDD" id="cd05927">
    <property type="entry name" value="LC-FACS_euk"/>
    <property type="match status" value="1"/>
</dbReference>
<evidence type="ECO:0000256" key="16">
    <source>
        <dbReference type="SAM" id="Phobius"/>
    </source>
</evidence>
<dbReference type="EC" id="6.2.1.15" evidence="12"/>
<dbReference type="GO" id="GO:0005524">
    <property type="term" value="F:ATP binding"/>
    <property type="evidence" value="ECO:0007669"/>
    <property type="project" value="UniProtKB-KW"/>
</dbReference>
<evidence type="ECO:0000256" key="15">
    <source>
        <dbReference type="ARBA" id="ARBA00049139"/>
    </source>
</evidence>
<keyword evidence="4" id="KW-0276">Fatty acid metabolism</keyword>
<evidence type="ECO:0000256" key="4">
    <source>
        <dbReference type="ARBA" id="ARBA00022832"/>
    </source>
</evidence>
<reference evidence="18" key="2">
    <citation type="submission" date="2025-09" db="UniProtKB">
        <authorList>
            <consortium name="Ensembl"/>
        </authorList>
    </citation>
    <scope>IDENTIFICATION</scope>
</reference>
<evidence type="ECO:0000313" key="18">
    <source>
        <dbReference type="Ensembl" id="ENSZLMP00000005141.1"/>
    </source>
</evidence>
<feature type="transmembrane region" description="Helical" evidence="16">
    <location>
        <begin position="12"/>
        <end position="32"/>
    </location>
</feature>
<dbReference type="AlphaFoldDB" id="A0A8D2NWB1"/>
<evidence type="ECO:0000259" key="17">
    <source>
        <dbReference type="Pfam" id="PF00501"/>
    </source>
</evidence>
<dbReference type="PANTHER" id="PTHR43272:SF107">
    <property type="entry name" value="LONG-CHAIN-FATTY-ACID--COA LIGASE 5"/>
    <property type="match status" value="1"/>
</dbReference>
<evidence type="ECO:0000256" key="1">
    <source>
        <dbReference type="ARBA" id="ARBA00006432"/>
    </source>
</evidence>
<comment type="catalytic activity">
    <reaction evidence="8">
        <text>12-hydroxy-(5Z,8Z,10E,14Z)-eicosatetraenoate + ATP + CoA = 12-hydroxy-(5Z,8Z,10E,14Z)-eicosatetraenoyl-CoA + AMP + diphosphate</text>
        <dbReference type="Rhea" id="RHEA:52112"/>
        <dbReference type="ChEBI" id="CHEBI:30616"/>
        <dbReference type="ChEBI" id="CHEBI:33019"/>
        <dbReference type="ChEBI" id="CHEBI:57287"/>
        <dbReference type="ChEBI" id="CHEBI:90718"/>
        <dbReference type="ChEBI" id="CHEBI:136408"/>
        <dbReference type="ChEBI" id="CHEBI:456215"/>
    </reaction>
    <physiologicalReaction direction="left-to-right" evidence="8">
        <dbReference type="Rhea" id="RHEA:52113"/>
    </physiologicalReaction>
</comment>
<keyword evidence="4" id="KW-0443">Lipid metabolism</keyword>
<dbReference type="PANTHER" id="PTHR43272">
    <property type="entry name" value="LONG-CHAIN-FATTY-ACID--COA LIGASE"/>
    <property type="match status" value="1"/>
</dbReference>
<dbReference type="Ensembl" id="ENSZLMT00000005316.1">
    <property type="protein sequence ID" value="ENSZLMP00000005141.1"/>
    <property type="gene ID" value="ENSZLMG00000002417.1"/>
</dbReference>
<dbReference type="GO" id="GO:0047676">
    <property type="term" value="F:arachidonate-CoA ligase activity"/>
    <property type="evidence" value="ECO:0007669"/>
    <property type="project" value="UniProtKB-EC"/>
</dbReference>
<dbReference type="Proteomes" id="UP000694401">
    <property type="component" value="Unassembled WGS sequence"/>
</dbReference>
<comment type="catalytic activity">
    <reaction evidence="7">
        <text>a long-chain fatty acid + ATP + CoA = a long-chain fatty acyl-CoA + AMP + diphosphate</text>
        <dbReference type="Rhea" id="RHEA:15421"/>
        <dbReference type="ChEBI" id="CHEBI:30616"/>
        <dbReference type="ChEBI" id="CHEBI:33019"/>
        <dbReference type="ChEBI" id="CHEBI:57287"/>
        <dbReference type="ChEBI" id="CHEBI:57560"/>
        <dbReference type="ChEBI" id="CHEBI:83139"/>
        <dbReference type="ChEBI" id="CHEBI:456215"/>
        <dbReference type="EC" id="6.2.1.3"/>
    </reaction>
    <physiologicalReaction direction="left-to-right" evidence="7">
        <dbReference type="Rhea" id="RHEA:15422"/>
    </physiologicalReaction>
</comment>
<accession>A0A8D2NWB1</accession>
<keyword evidence="16" id="KW-0812">Transmembrane</keyword>
<evidence type="ECO:0000256" key="6">
    <source>
        <dbReference type="ARBA" id="ARBA00024469"/>
    </source>
</evidence>
<dbReference type="InterPro" id="IPR000873">
    <property type="entry name" value="AMP-dep_synth/lig_dom"/>
</dbReference>
<evidence type="ECO:0000313" key="19">
    <source>
        <dbReference type="Proteomes" id="UP000694401"/>
    </source>
</evidence>
<comment type="catalytic activity">
    <reaction evidence="10">
        <text>(5Z,8Z,11Z,14Z)-eicosatetraenoate + ATP + CoA = (5Z,8Z,11Z,14Z)-eicosatetraenoyl-CoA + AMP + diphosphate</text>
        <dbReference type="Rhea" id="RHEA:19713"/>
        <dbReference type="ChEBI" id="CHEBI:30616"/>
        <dbReference type="ChEBI" id="CHEBI:32395"/>
        <dbReference type="ChEBI" id="CHEBI:33019"/>
        <dbReference type="ChEBI" id="CHEBI:57287"/>
        <dbReference type="ChEBI" id="CHEBI:57368"/>
        <dbReference type="ChEBI" id="CHEBI:456215"/>
        <dbReference type="EC" id="6.2.1.15"/>
    </reaction>
    <physiologicalReaction direction="left-to-right" evidence="10">
        <dbReference type="Rhea" id="RHEA:19714"/>
    </physiologicalReaction>
</comment>
<comment type="catalytic activity">
    <reaction evidence="6">
        <text>5-hydroxy-(6E,8Z,11Z,14Z)-eicosatetraenoate + ATP + CoA = 5-hydroxy-(6E,8Z,11Z,14Z)-eicosatetraenoyl-CoA + AMP + diphosphate</text>
        <dbReference type="Rhea" id="RHEA:52108"/>
        <dbReference type="ChEBI" id="CHEBI:30616"/>
        <dbReference type="ChEBI" id="CHEBI:33019"/>
        <dbReference type="ChEBI" id="CHEBI:57287"/>
        <dbReference type="ChEBI" id="CHEBI:65341"/>
        <dbReference type="ChEBI" id="CHEBI:136407"/>
        <dbReference type="ChEBI" id="CHEBI:456215"/>
    </reaction>
    <physiologicalReaction direction="left-to-right" evidence="6">
        <dbReference type="Rhea" id="RHEA:52109"/>
    </physiologicalReaction>
</comment>
<evidence type="ECO:0000256" key="14">
    <source>
        <dbReference type="ARBA" id="ARBA00032120"/>
    </source>
</evidence>
<evidence type="ECO:0000256" key="9">
    <source>
        <dbReference type="ARBA" id="ARBA00024532"/>
    </source>
</evidence>
<keyword evidence="5" id="KW-0067">ATP-binding</keyword>
<dbReference type="GO" id="GO:0035338">
    <property type="term" value="P:long-chain fatty-acyl-CoA biosynthetic process"/>
    <property type="evidence" value="ECO:0007669"/>
    <property type="project" value="TreeGrafter"/>
</dbReference>
<dbReference type="EC" id="6.2.1.3" evidence="13"/>
<comment type="catalytic activity">
    <reaction evidence="9">
        <text>15-hydroxy-(5Z,8Z,11Z,13E)-eicosatetraenoate + ATP + CoA = 15-hydroxy-(5Z,8Z,11Z,13E)-eicosatetraenoyl-CoA + AMP + diphosphate</text>
        <dbReference type="Rhea" id="RHEA:52116"/>
        <dbReference type="ChEBI" id="CHEBI:30616"/>
        <dbReference type="ChEBI" id="CHEBI:33019"/>
        <dbReference type="ChEBI" id="CHEBI:57287"/>
        <dbReference type="ChEBI" id="CHEBI:78832"/>
        <dbReference type="ChEBI" id="CHEBI:136409"/>
        <dbReference type="ChEBI" id="CHEBI:456215"/>
    </reaction>
    <physiologicalReaction direction="left-to-right" evidence="9">
        <dbReference type="Rhea" id="RHEA:52117"/>
    </physiologicalReaction>
</comment>
<proteinExistence type="inferred from homology"/>
<keyword evidence="16" id="KW-0472">Membrane</keyword>
<keyword evidence="16" id="KW-1133">Transmembrane helix</keyword>
<evidence type="ECO:0000256" key="7">
    <source>
        <dbReference type="ARBA" id="ARBA00024484"/>
    </source>
</evidence>
<evidence type="ECO:0000256" key="11">
    <source>
        <dbReference type="ARBA" id="ARBA00024565"/>
    </source>
</evidence>
<dbReference type="GO" id="GO:0005783">
    <property type="term" value="C:endoplasmic reticulum"/>
    <property type="evidence" value="ECO:0007669"/>
    <property type="project" value="TreeGrafter"/>
</dbReference>
<keyword evidence="2" id="KW-0436">Ligase</keyword>
<name>A0A8D2NWB1_ZOSLA</name>
<keyword evidence="3" id="KW-0547">Nucleotide-binding</keyword>
<sequence length="636" mass="70562">MIWILQVLFSPLPTPALISLIAFGAVLFLWVISRPKPLLPPVDLNKQSIGIEGGARRGALLTDNNLLSYYFEDAKTLYEVFQRGVNISGNGDCLGYRKPKQPYQWLTYKQVSDRTKYLGSGLLQKGCQPSSNQYIGIFAQNRPEWVISEYACYTYSMVAVPLYDTLGPEAIVYIVNKADISVVICDTPAKAEVLLKNCEDKKTPCLKIIVLMDLFDKELKDRGDKVGIEILSLQEVEVDMGNCQQKQSEPQLTLLDLSKGNPKGAMLTHQNVVSNAAAFLRCIENTVECTSSDVAISYLPLAHMFERVAVVYSCGAKVGFFQGDIKLLTDDMKTLKPTLFPVVPRLLNRVYDKIQSGANTPVKRFLLNFAVFMKMAEIKQGIIRNDSIWDKLVFKKVQETMGGRVRIMVTGAAPISPSVLTFLRAALGCQIFEAYGQTECSAGSTFSMPGDWTTGHVGAPLACNIIKLDDVEEMSYFASNNEGENGTLKIIDRKKNIFKLAQGEYIAPEKIENVYIRSAAVAQVFVHGESLRSFLIGIVVPDAEMLPEFAAKLGVKGSFEELCKNPAVKKAILDDLIRLGREAGLKSFEQVKDLYIHSELFSVENGLLTPTLKAKRGDLVKFFQKEIEALYSAAQE</sequence>